<keyword evidence="1" id="KW-0732">Signal</keyword>
<dbReference type="InterPro" id="IPR025421">
    <property type="entry name" value="DUF4148"/>
</dbReference>
<sequence length="65" mass="7110">MKKFLIVALLAGSASISAFAQSPAQSTQRVATQTQNTRAEVRHELVQAERDGQIQLLNSTVYAHQ</sequence>
<comment type="caution">
    <text evidence="2">The sequence shown here is derived from an EMBL/GenBank/DDBJ whole genome shotgun (WGS) entry which is preliminary data.</text>
</comment>
<evidence type="ECO:0000256" key="1">
    <source>
        <dbReference type="SAM" id="SignalP"/>
    </source>
</evidence>
<protein>
    <submittedName>
        <fullName evidence="2">DUF4148 domain-containing protein</fullName>
    </submittedName>
</protein>
<dbReference type="RefSeq" id="WP_133195891.1">
    <property type="nucleotide sequence ID" value="NZ_JBHUCW010000011.1"/>
</dbReference>
<accession>A0A4R5M8G3</accession>
<dbReference type="EMBL" id="SMRP01000007">
    <property type="protein sequence ID" value="TDG22795.1"/>
    <property type="molecule type" value="Genomic_DNA"/>
</dbReference>
<proteinExistence type="predicted"/>
<name>A0A4R5M8G3_9BURK</name>
<dbReference type="AlphaFoldDB" id="A0A4R5M8G3"/>
<reference evidence="2 3" key="1">
    <citation type="submission" date="2019-03" db="EMBL/GenBank/DDBJ databases">
        <title>Paraburkholderia sp. 4M-K11, isolated from subtropical forest soil.</title>
        <authorList>
            <person name="Gao Z.-H."/>
            <person name="Qiu L.-H."/>
        </authorList>
    </citation>
    <scope>NUCLEOTIDE SEQUENCE [LARGE SCALE GENOMIC DNA]</scope>
    <source>
        <strain evidence="2 3">4M-K11</strain>
    </source>
</reference>
<gene>
    <name evidence="2" type="ORF">EYW47_16400</name>
</gene>
<organism evidence="2 3">
    <name type="scientific">Paraburkholderia silviterrae</name>
    <dbReference type="NCBI Taxonomy" id="2528715"/>
    <lineage>
        <taxon>Bacteria</taxon>
        <taxon>Pseudomonadati</taxon>
        <taxon>Pseudomonadota</taxon>
        <taxon>Betaproteobacteria</taxon>
        <taxon>Burkholderiales</taxon>
        <taxon>Burkholderiaceae</taxon>
        <taxon>Paraburkholderia</taxon>
    </lineage>
</organism>
<feature type="signal peptide" evidence="1">
    <location>
        <begin position="1"/>
        <end position="20"/>
    </location>
</feature>
<dbReference type="Proteomes" id="UP000295722">
    <property type="component" value="Unassembled WGS sequence"/>
</dbReference>
<evidence type="ECO:0000313" key="2">
    <source>
        <dbReference type="EMBL" id="TDG22795.1"/>
    </source>
</evidence>
<feature type="chain" id="PRO_5020955646" evidence="1">
    <location>
        <begin position="21"/>
        <end position="65"/>
    </location>
</feature>
<dbReference type="Pfam" id="PF13663">
    <property type="entry name" value="DUF4148"/>
    <property type="match status" value="1"/>
</dbReference>
<dbReference type="OrthoDB" id="9021950at2"/>
<evidence type="ECO:0000313" key="3">
    <source>
        <dbReference type="Proteomes" id="UP000295722"/>
    </source>
</evidence>
<keyword evidence="3" id="KW-1185">Reference proteome</keyword>